<dbReference type="InterPro" id="IPR036390">
    <property type="entry name" value="WH_DNA-bd_sf"/>
</dbReference>
<dbReference type="CDD" id="cd04301">
    <property type="entry name" value="NAT_SF"/>
    <property type="match status" value="1"/>
</dbReference>
<dbReference type="GO" id="GO:0003700">
    <property type="term" value="F:DNA-binding transcription factor activity"/>
    <property type="evidence" value="ECO:0007669"/>
    <property type="project" value="InterPro"/>
</dbReference>
<dbReference type="PROSITE" id="PS50995">
    <property type="entry name" value="HTH_MARR_2"/>
    <property type="match status" value="1"/>
</dbReference>
<dbReference type="Gene3D" id="1.10.10.10">
    <property type="entry name" value="Winged helix-like DNA-binding domain superfamily/Winged helix DNA-binding domain"/>
    <property type="match status" value="1"/>
</dbReference>
<dbReference type="SMART" id="SM00347">
    <property type="entry name" value="HTH_MARR"/>
    <property type="match status" value="1"/>
</dbReference>
<dbReference type="CDD" id="cd00090">
    <property type="entry name" value="HTH_ARSR"/>
    <property type="match status" value="1"/>
</dbReference>
<dbReference type="InterPro" id="IPR000182">
    <property type="entry name" value="GNAT_dom"/>
</dbReference>
<organism evidence="4 5">
    <name type="scientific">Roseibium aggregatum</name>
    <dbReference type="NCBI Taxonomy" id="187304"/>
    <lineage>
        <taxon>Bacteria</taxon>
        <taxon>Pseudomonadati</taxon>
        <taxon>Pseudomonadota</taxon>
        <taxon>Alphaproteobacteria</taxon>
        <taxon>Hyphomicrobiales</taxon>
        <taxon>Stappiaceae</taxon>
        <taxon>Roseibium</taxon>
    </lineage>
</organism>
<dbReference type="EMBL" id="JABFCZ010000036">
    <property type="protein sequence ID" value="MBD1549383.1"/>
    <property type="molecule type" value="Genomic_DNA"/>
</dbReference>
<dbReference type="PRINTS" id="PR00598">
    <property type="entry name" value="HTHMARR"/>
</dbReference>
<dbReference type="InterPro" id="IPR016181">
    <property type="entry name" value="Acyl_CoA_acyltransferase"/>
</dbReference>
<evidence type="ECO:0000313" key="4">
    <source>
        <dbReference type="EMBL" id="MBD1549383.1"/>
    </source>
</evidence>
<feature type="domain" description="HTH marR-type" evidence="2">
    <location>
        <begin position="5"/>
        <end position="144"/>
    </location>
</feature>
<gene>
    <name evidence="4" type="ORF">HK439_24250</name>
</gene>
<evidence type="ECO:0000256" key="1">
    <source>
        <dbReference type="ARBA" id="ARBA00022679"/>
    </source>
</evidence>
<comment type="caution">
    <text evidence="4">The sequence shown here is derived from an EMBL/GenBank/DDBJ whole genome shotgun (WGS) entry which is preliminary data.</text>
</comment>
<name>A0A926S788_9HYPH</name>
<feature type="domain" description="N-acetyltransferase" evidence="3">
    <location>
        <begin position="162"/>
        <end position="318"/>
    </location>
</feature>
<protein>
    <submittedName>
        <fullName evidence="4">Bifunctional helix-turn-helix transcriptional regulator/GNAT family N-acetyltransferase</fullName>
    </submittedName>
</protein>
<dbReference type="InterPro" id="IPR036388">
    <property type="entry name" value="WH-like_DNA-bd_sf"/>
</dbReference>
<reference evidence="4" key="1">
    <citation type="submission" date="2020-05" db="EMBL/GenBank/DDBJ databases">
        <title>Identification of trans-AT polyketide cluster in two marine bacteria, producers of a novel glutaramide-containing polyketide sesbanimide D and analogs.</title>
        <authorList>
            <person name="Kacar D."/>
            <person name="Rodriguez P."/>
            <person name="Canedo L."/>
            <person name="Gonzalez E."/>
            <person name="Galan B."/>
            <person name="De La Calle F."/>
            <person name="Garcia J.L."/>
        </authorList>
    </citation>
    <scope>NUCLEOTIDE SEQUENCE</scope>
    <source>
        <strain evidence="4">PHM038</strain>
    </source>
</reference>
<evidence type="ECO:0000259" key="3">
    <source>
        <dbReference type="PROSITE" id="PS51186"/>
    </source>
</evidence>
<dbReference type="Gene3D" id="3.40.630.30">
    <property type="match status" value="1"/>
</dbReference>
<dbReference type="SUPFAM" id="SSF55729">
    <property type="entry name" value="Acyl-CoA N-acyltransferases (Nat)"/>
    <property type="match status" value="1"/>
</dbReference>
<dbReference type="InterPro" id="IPR000835">
    <property type="entry name" value="HTH_MarR-typ"/>
</dbReference>
<dbReference type="PANTHER" id="PTHR13947:SF37">
    <property type="entry name" value="LD18367P"/>
    <property type="match status" value="1"/>
</dbReference>
<dbReference type="SUPFAM" id="SSF46785">
    <property type="entry name" value="Winged helix' DNA-binding domain"/>
    <property type="match status" value="1"/>
</dbReference>
<keyword evidence="1" id="KW-0808">Transferase</keyword>
<evidence type="ECO:0000313" key="5">
    <source>
        <dbReference type="Proteomes" id="UP000598467"/>
    </source>
</evidence>
<sequence>MQTISPEVISTIRSAARVLVREHGYMERTLAGTDLSPSAVHTIIELGETGSLTSKELADRLNLEKSTISRLVQALEKRGEITSERQETDGRSFRITLTDQGRRTLAVLAAYGENKVSGALPHLGGQSTPDDVARALDAFATALKVSRTGKRAQESTSAAAPVIVEGYQTGMIGDISGLHGRTHGSIVGFGPAFESVVSAAMAEFMPRISKPVNNSWSVVENGRVVASITIDGEDLGNNIAHLRWFILEEHLRGLGLGRKLLDKAIEHCDRHGFDEIHLWTLKGLDAARALYERNGFKLVDEYRGDQWGKMVMEQKFLRRRAAG</sequence>
<dbReference type="InterPro" id="IPR011991">
    <property type="entry name" value="ArsR-like_HTH"/>
</dbReference>
<evidence type="ECO:0000259" key="2">
    <source>
        <dbReference type="PROSITE" id="PS50995"/>
    </source>
</evidence>
<dbReference type="Pfam" id="PF00583">
    <property type="entry name" value="Acetyltransf_1"/>
    <property type="match status" value="1"/>
</dbReference>
<dbReference type="InterPro" id="IPR050769">
    <property type="entry name" value="NAT_camello-type"/>
</dbReference>
<dbReference type="RefSeq" id="WP_190294072.1">
    <property type="nucleotide sequence ID" value="NZ_JABFCZ010000036.1"/>
</dbReference>
<proteinExistence type="predicted"/>
<accession>A0A926S788</accession>
<dbReference type="PANTHER" id="PTHR13947">
    <property type="entry name" value="GNAT FAMILY N-ACETYLTRANSFERASE"/>
    <property type="match status" value="1"/>
</dbReference>
<dbReference type="GO" id="GO:0008080">
    <property type="term" value="F:N-acetyltransferase activity"/>
    <property type="evidence" value="ECO:0007669"/>
    <property type="project" value="InterPro"/>
</dbReference>
<dbReference type="AlphaFoldDB" id="A0A926S788"/>
<dbReference type="Proteomes" id="UP000598467">
    <property type="component" value="Unassembled WGS sequence"/>
</dbReference>
<dbReference type="Pfam" id="PF12802">
    <property type="entry name" value="MarR_2"/>
    <property type="match status" value="1"/>
</dbReference>
<dbReference type="PROSITE" id="PS51186">
    <property type="entry name" value="GNAT"/>
    <property type="match status" value="1"/>
</dbReference>